<evidence type="ECO:0000313" key="5">
    <source>
        <dbReference type="EMBL" id="CAL5049222.1"/>
    </source>
</evidence>
<dbReference type="EMBL" id="OZ075145">
    <property type="protein sequence ID" value="CAL5049207.1"/>
    <property type="molecule type" value="Genomic_DNA"/>
</dbReference>
<dbReference type="InterPro" id="IPR045005">
    <property type="entry name" value="BPM1-6"/>
</dbReference>
<dbReference type="SUPFAM" id="SSF54695">
    <property type="entry name" value="POZ domain"/>
    <property type="match status" value="1"/>
</dbReference>
<dbReference type="Pfam" id="PF00651">
    <property type="entry name" value="BTB"/>
    <property type="match status" value="1"/>
</dbReference>
<dbReference type="AlphaFoldDB" id="A0ABC9E1Z9"/>
<evidence type="ECO:0000313" key="4">
    <source>
        <dbReference type="EMBL" id="CAL5049207.1"/>
    </source>
</evidence>
<dbReference type="Proteomes" id="UP001497457">
    <property type="component" value="Chromosome 35b"/>
</dbReference>
<dbReference type="Pfam" id="PF24570">
    <property type="entry name" value="BACK_BPM_SPOP"/>
    <property type="match status" value="1"/>
</dbReference>
<protein>
    <recommendedName>
        <fullName evidence="3">BTB domain-containing protein</fullName>
    </recommendedName>
</protein>
<comment type="pathway">
    <text evidence="1">Protein modification; protein ubiquitination.</text>
</comment>
<accession>A0ABC9E1Z9</accession>
<keyword evidence="6" id="KW-1185">Reference proteome</keyword>
<proteinExistence type="inferred from homology"/>
<dbReference type="PANTHER" id="PTHR26379">
    <property type="entry name" value="BTB/POZ AND MATH DOMAIN-CONTAINING PROTEIN 1"/>
    <property type="match status" value="1"/>
</dbReference>
<sequence length="322" mass="35203">MEGCKNLTEAVRSVQLLKIDGFSAIVDTRSTSVCPINSRCSFAGYEFMIRIYPQLMRSDEQWVAVRLIYYDGPTQTPKASLRTRDVKSSGYLRNDSLIVQCTVTVVKELQDKIIRASKKDAVAQPMPVPSSDLHLHLGELLQSHMGSDATFVVSGESFAAHKLILAARSPVFKAQFFGPMKEKDPQGVEVKDMEPVVFKAMLRFAYTDMAPELDDGTKPGAAAVATMAQHLLAAADRYGLERLKLICEGKLSGGISVDTVALTLALAEQHGCSELRAKCVEFIIGSPERLDAVLVTEGYKHLVASCPLLLAELLKAARGRKN</sequence>
<evidence type="ECO:0000256" key="1">
    <source>
        <dbReference type="ARBA" id="ARBA00004906"/>
    </source>
</evidence>
<evidence type="ECO:0000256" key="2">
    <source>
        <dbReference type="ARBA" id="ARBA00010846"/>
    </source>
</evidence>
<dbReference type="PANTHER" id="PTHR26379:SF180">
    <property type="entry name" value="TRAF TRANSCRIPTION FACTOR"/>
    <property type="match status" value="1"/>
</dbReference>
<evidence type="ECO:0000259" key="3">
    <source>
        <dbReference type="PROSITE" id="PS50097"/>
    </source>
</evidence>
<dbReference type="CDD" id="cd18280">
    <property type="entry name" value="BTB_POZ_BPM_plant"/>
    <property type="match status" value="1"/>
</dbReference>
<dbReference type="Gene3D" id="1.25.40.420">
    <property type="match status" value="1"/>
</dbReference>
<organism evidence="4 6">
    <name type="scientific">Urochloa decumbens</name>
    <dbReference type="NCBI Taxonomy" id="240449"/>
    <lineage>
        <taxon>Eukaryota</taxon>
        <taxon>Viridiplantae</taxon>
        <taxon>Streptophyta</taxon>
        <taxon>Embryophyta</taxon>
        <taxon>Tracheophyta</taxon>
        <taxon>Spermatophyta</taxon>
        <taxon>Magnoliopsida</taxon>
        <taxon>Liliopsida</taxon>
        <taxon>Poales</taxon>
        <taxon>Poaceae</taxon>
        <taxon>PACMAD clade</taxon>
        <taxon>Panicoideae</taxon>
        <taxon>Panicodae</taxon>
        <taxon>Paniceae</taxon>
        <taxon>Melinidinae</taxon>
        <taxon>Urochloa</taxon>
    </lineage>
</organism>
<name>A0ABC9E1Z9_9POAL</name>
<dbReference type="SUPFAM" id="SSF49599">
    <property type="entry name" value="TRAF domain-like"/>
    <property type="match status" value="1"/>
</dbReference>
<dbReference type="SMART" id="SM00225">
    <property type="entry name" value="BTB"/>
    <property type="match status" value="1"/>
</dbReference>
<dbReference type="EMBL" id="OZ075145">
    <property type="protein sequence ID" value="CAL5049222.1"/>
    <property type="molecule type" value="Genomic_DNA"/>
</dbReference>
<dbReference type="InterPro" id="IPR000210">
    <property type="entry name" value="BTB/POZ_dom"/>
</dbReference>
<dbReference type="PROSITE" id="PS50097">
    <property type="entry name" value="BTB"/>
    <property type="match status" value="1"/>
</dbReference>
<comment type="similarity">
    <text evidence="2">Belongs to the Tdpoz family.</text>
</comment>
<reference evidence="4" key="1">
    <citation type="submission" date="2024-10" db="EMBL/GenBank/DDBJ databases">
        <authorList>
            <person name="Ryan C."/>
        </authorList>
    </citation>
    <scope>NUCLEOTIDE SEQUENCE [LARGE SCALE GENOMIC DNA]</scope>
</reference>
<dbReference type="InterPro" id="IPR011333">
    <property type="entry name" value="SKP1/BTB/POZ_sf"/>
</dbReference>
<dbReference type="InterPro" id="IPR056423">
    <property type="entry name" value="BACK_BPM_SPOP"/>
</dbReference>
<gene>
    <name evidence="4" type="ORF">URODEC1_LOCUS90878</name>
    <name evidence="5" type="ORF">URODEC1_LOCUS90890</name>
</gene>
<feature type="domain" description="BTB" evidence="3">
    <location>
        <begin position="147"/>
        <end position="208"/>
    </location>
</feature>
<dbReference type="Gene3D" id="3.30.710.10">
    <property type="entry name" value="Potassium Channel Kv1.1, Chain A"/>
    <property type="match status" value="1"/>
</dbReference>
<evidence type="ECO:0000313" key="6">
    <source>
        <dbReference type="Proteomes" id="UP001497457"/>
    </source>
</evidence>